<protein>
    <submittedName>
        <fullName evidence="1">Uncharacterized protein</fullName>
    </submittedName>
</protein>
<sequence>MLLNCLYVDWQEDVALPYLMSRLCFS</sequence>
<organism evidence="1">
    <name type="scientific">Anguilla anguilla</name>
    <name type="common">European freshwater eel</name>
    <name type="synonym">Muraena anguilla</name>
    <dbReference type="NCBI Taxonomy" id="7936"/>
    <lineage>
        <taxon>Eukaryota</taxon>
        <taxon>Metazoa</taxon>
        <taxon>Chordata</taxon>
        <taxon>Craniata</taxon>
        <taxon>Vertebrata</taxon>
        <taxon>Euteleostomi</taxon>
        <taxon>Actinopterygii</taxon>
        <taxon>Neopterygii</taxon>
        <taxon>Teleostei</taxon>
        <taxon>Anguilliformes</taxon>
        <taxon>Anguillidae</taxon>
        <taxon>Anguilla</taxon>
    </lineage>
</organism>
<evidence type="ECO:0000313" key="1">
    <source>
        <dbReference type="EMBL" id="JAI01668.1"/>
    </source>
</evidence>
<proteinExistence type="predicted"/>
<name>A0A0E9XFY7_ANGAN</name>
<reference evidence="1" key="2">
    <citation type="journal article" date="2015" name="Fish Shellfish Immunol.">
        <title>Early steps in the European eel (Anguilla anguilla)-Vibrio vulnificus interaction in the gills: Role of the RtxA13 toxin.</title>
        <authorList>
            <person name="Callol A."/>
            <person name="Pajuelo D."/>
            <person name="Ebbesson L."/>
            <person name="Teles M."/>
            <person name="MacKenzie S."/>
            <person name="Amaro C."/>
        </authorList>
    </citation>
    <scope>NUCLEOTIDE SEQUENCE</scope>
</reference>
<dbReference type="AlphaFoldDB" id="A0A0E9XFY7"/>
<accession>A0A0E9XFY7</accession>
<dbReference type="EMBL" id="GBXM01006910">
    <property type="protein sequence ID" value="JAI01668.1"/>
    <property type="molecule type" value="Transcribed_RNA"/>
</dbReference>
<reference evidence="1" key="1">
    <citation type="submission" date="2014-11" db="EMBL/GenBank/DDBJ databases">
        <authorList>
            <person name="Amaro Gonzalez C."/>
        </authorList>
    </citation>
    <scope>NUCLEOTIDE SEQUENCE</scope>
</reference>